<dbReference type="EMBL" id="AP023368">
    <property type="protein sequence ID" value="BCK00963.1"/>
    <property type="molecule type" value="Genomic_DNA"/>
</dbReference>
<evidence type="ECO:0000313" key="3">
    <source>
        <dbReference type="Proteomes" id="UP000515703"/>
    </source>
</evidence>
<sequence>MAVIKDWGTDDKQTVCFEFGYSGAYSTKAPENRTDRQNSASLELERKTKDE</sequence>
<accession>A0A7I8DRR6</accession>
<evidence type="ECO:0000256" key="1">
    <source>
        <dbReference type="SAM" id="MobiDB-lite"/>
    </source>
</evidence>
<dbReference type="Proteomes" id="UP000515703">
    <property type="component" value="Chromosome"/>
</dbReference>
<feature type="region of interest" description="Disordered" evidence="1">
    <location>
        <begin position="26"/>
        <end position="51"/>
    </location>
</feature>
<dbReference type="KEGG" id="acht:bsdcttw_40030"/>
<reference evidence="2 3" key="1">
    <citation type="submission" date="2020-08" db="EMBL/GenBank/DDBJ databases">
        <title>Draft genome sequencing of an Anaerocolumna strain isolated from anoxic soil subjected to BSD treatment.</title>
        <authorList>
            <person name="Uek A."/>
            <person name="Tonouchi A."/>
        </authorList>
    </citation>
    <scope>NUCLEOTIDE SEQUENCE [LARGE SCALE GENOMIC DNA]</scope>
    <source>
        <strain evidence="2 3">CTTW</strain>
    </source>
</reference>
<dbReference type="AlphaFoldDB" id="A0A7I8DRR6"/>
<proteinExistence type="predicted"/>
<gene>
    <name evidence="2" type="ORF">bsdcttw_40030</name>
</gene>
<evidence type="ECO:0000313" key="2">
    <source>
        <dbReference type="EMBL" id="BCK00963.1"/>
    </source>
</evidence>
<organism evidence="2 3">
    <name type="scientific">Anaerocolumna chitinilytica</name>
    <dbReference type="NCBI Taxonomy" id="1727145"/>
    <lineage>
        <taxon>Bacteria</taxon>
        <taxon>Bacillati</taxon>
        <taxon>Bacillota</taxon>
        <taxon>Clostridia</taxon>
        <taxon>Lachnospirales</taxon>
        <taxon>Lachnospiraceae</taxon>
        <taxon>Anaerocolumna</taxon>
    </lineage>
</organism>
<reference evidence="2 3" key="2">
    <citation type="submission" date="2020-08" db="EMBL/GenBank/DDBJ databases">
        <authorList>
            <person name="Ueki A."/>
            <person name="Tonouchi A."/>
        </authorList>
    </citation>
    <scope>NUCLEOTIDE SEQUENCE [LARGE SCALE GENOMIC DNA]</scope>
    <source>
        <strain evidence="2 3">CTTW</strain>
    </source>
</reference>
<protein>
    <submittedName>
        <fullName evidence="2">Uncharacterized protein</fullName>
    </submittedName>
</protein>
<keyword evidence="3" id="KW-1185">Reference proteome</keyword>
<name>A0A7I8DRR6_9FIRM</name>